<feature type="transmembrane region" description="Helical" evidence="1">
    <location>
        <begin position="70"/>
        <end position="89"/>
    </location>
</feature>
<dbReference type="InterPro" id="IPR029058">
    <property type="entry name" value="AB_hydrolase_fold"/>
</dbReference>
<feature type="domain" description="AB hydrolase-1" evidence="2">
    <location>
        <begin position="369"/>
        <end position="460"/>
    </location>
</feature>
<organism evidence="3 4">
    <name type="scientific">Galdieria sulphuraria</name>
    <name type="common">Red alga</name>
    <dbReference type="NCBI Taxonomy" id="130081"/>
    <lineage>
        <taxon>Eukaryota</taxon>
        <taxon>Rhodophyta</taxon>
        <taxon>Bangiophyceae</taxon>
        <taxon>Galdieriales</taxon>
        <taxon>Galdieriaceae</taxon>
        <taxon>Galdieria</taxon>
    </lineage>
</organism>
<dbReference type="GeneID" id="17088420"/>
<dbReference type="AlphaFoldDB" id="M2Y1E7"/>
<keyword evidence="3" id="KW-0378">Hydrolase</keyword>
<keyword evidence="1" id="KW-0472">Membrane</keyword>
<dbReference type="Gene3D" id="3.40.50.1820">
    <property type="entry name" value="alpha/beta hydrolase"/>
    <property type="match status" value="1"/>
</dbReference>
<dbReference type="PRINTS" id="PR00111">
    <property type="entry name" value="ABHYDROLASE"/>
</dbReference>
<dbReference type="RefSeq" id="XP_005706159.1">
    <property type="nucleotide sequence ID" value="XM_005706102.1"/>
</dbReference>
<reference evidence="4" key="1">
    <citation type="journal article" date="2013" name="Science">
        <title>Gene transfer from bacteria and archaea facilitated evolution of an extremophilic eukaryote.</title>
        <authorList>
            <person name="Schonknecht G."/>
            <person name="Chen W.H."/>
            <person name="Ternes C.M."/>
            <person name="Barbier G.G."/>
            <person name="Shrestha R.P."/>
            <person name="Stanke M."/>
            <person name="Brautigam A."/>
            <person name="Baker B.J."/>
            <person name="Banfield J.F."/>
            <person name="Garavito R.M."/>
            <person name="Carr K."/>
            <person name="Wilkerson C."/>
            <person name="Rensing S.A."/>
            <person name="Gagneul D."/>
            <person name="Dickenson N.E."/>
            <person name="Oesterhelt C."/>
            <person name="Lercher M.J."/>
            <person name="Weber A.P."/>
        </authorList>
    </citation>
    <scope>NUCLEOTIDE SEQUENCE [LARGE SCALE GENOMIC DNA]</scope>
    <source>
        <strain evidence="4">074W</strain>
    </source>
</reference>
<evidence type="ECO:0000256" key="1">
    <source>
        <dbReference type="SAM" id="Phobius"/>
    </source>
</evidence>
<dbReference type="InterPro" id="IPR000073">
    <property type="entry name" value="AB_hydrolase_1"/>
</dbReference>
<proteinExistence type="predicted"/>
<sequence>MTKLFPNIVQYGGKCLCSSRYQKAVKFRLGSFIFQTRSKKAVSKNLQMLNPPLKQSENHRFPCFQPSKKGFLLVLLLTSAVFFFVYELLSKRLRTTRLFHSLLLACFAFGVFWLFAANISYCQSLQSPELLVDSASHLIQVKDTVIHFKQYIPINKDVTWGLVLLHGFGSWLYTYHALWGAYGKQLDCALIGFDRPAFGFSSRPRNMEYYSQHFAVYLVHFFMDRLSQLGISNHVIVGHSMGGLTAALASLKYPQRVKALILIAAAIPINPPSSKSNDSGSVESSTGRMDSVHVVVWKSLHWVGLLVVTLIRIFRNGLIRIFVRLAALVIQPVMYFSLSLLVSQEMFWKRGLAMAWYSIEKLTDKVIEQYRLPTLVKDWQRGFIKFVFANRNKTPFYSSSSLEEQDIVDQLSKSNIPILLIHGKEDRIIPLERSLQLAANIPQARLVTIPHCGHVPQEEQPERVYNVIRQFLYSIENERIVVSDILE</sequence>
<feature type="domain" description="AB hydrolase-1" evidence="2">
    <location>
        <begin position="162"/>
        <end position="273"/>
    </location>
</feature>
<dbReference type="Pfam" id="PF00561">
    <property type="entry name" value="Abhydrolase_1"/>
    <property type="match status" value="2"/>
</dbReference>
<dbReference type="STRING" id="130081.M2Y1E7"/>
<dbReference type="KEGG" id="gsl:Gasu_30750"/>
<dbReference type="OMA" id="CFCEFNG"/>
<accession>M2Y1E7</accession>
<dbReference type="eggNOG" id="KOG1454">
    <property type="taxonomic scope" value="Eukaryota"/>
</dbReference>
<dbReference type="EMBL" id="KB454507">
    <property type="protein sequence ID" value="EME29639.1"/>
    <property type="molecule type" value="Genomic_DNA"/>
</dbReference>
<feature type="transmembrane region" description="Helical" evidence="1">
    <location>
        <begin position="321"/>
        <end position="342"/>
    </location>
</feature>
<keyword evidence="1" id="KW-1133">Transmembrane helix</keyword>
<evidence type="ECO:0000259" key="2">
    <source>
        <dbReference type="Pfam" id="PF00561"/>
    </source>
</evidence>
<dbReference type="PANTHER" id="PTHR43689">
    <property type="entry name" value="HYDROLASE"/>
    <property type="match status" value="1"/>
</dbReference>
<evidence type="ECO:0000313" key="4">
    <source>
        <dbReference type="Proteomes" id="UP000030680"/>
    </source>
</evidence>
<gene>
    <name evidence="3" type="ORF">Gasu_30750</name>
</gene>
<dbReference type="Gramene" id="EME29639">
    <property type="protein sequence ID" value="EME29639"/>
    <property type="gene ID" value="Gasu_30750"/>
</dbReference>
<dbReference type="OrthoDB" id="19657at2759"/>
<keyword evidence="4" id="KW-1185">Reference proteome</keyword>
<name>M2Y1E7_GALSU</name>
<evidence type="ECO:0000313" key="3">
    <source>
        <dbReference type="EMBL" id="EME29639.1"/>
    </source>
</evidence>
<feature type="transmembrane region" description="Helical" evidence="1">
    <location>
        <begin position="158"/>
        <end position="175"/>
    </location>
</feature>
<feature type="transmembrane region" description="Helical" evidence="1">
    <location>
        <begin position="295"/>
        <end position="315"/>
    </location>
</feature>
<feature type="transmembrane region" description="Helical" evidence="1">
    <location>
        <begin position="101"/>
        <end position="121"/>
    </location>
</feature>
<dbReference type="PANTHER" id="PTHR43689:SF1">
    <property type="entry name" value="ALPHA_BETA-HYDROLASES SUPERFAMILY PROTEIN"/>
    <property type="match status" value="1"/>
</dbReference>
<dbReference type="GO" id="GO:0016787">
    <property type="term" value="F:hydrolase activity"/>
    <property type="evidence" value="ECO:0007669"/>
    <property type="project" value="UniProtKB-KW"/>
</dbReference>
<protein>
    <submittedName>
        <fullName evidence="3">Hydrolase, alpha/beta fold family protein</fullName>
    </submittedName>
</protein>
<dbReference type="Proteomes" id="UP000030680">
    <property type="component" value="Unassembled WGS sequence"/>
</dbReference>
<dbReference type="SUPFAM" id="SSF53474">
    <property type="entry name" value="alpha/beta-Hydrolases"/>
    <property type="match status" value="1"/>
</dbReference>
<keyword evidence="1" id="KW-0812">Transmembrane</keyword>